<evidence type="ECO:0000259" key="2">
    <source>
        <dbReference type="Pfam" id="PF19051"/>
    </source>
</evidence>
<evidence type="ECO:0000313" key="3">
    <source>
        <dbReference type="EMBL" id="QJW89119.1"/>
    </source>
</evidence>
<dbReference type="InterPro" id="IPR000683">
    <property type="entry name" value="Gfo/Idh/MocA-like_OxRdtase_N"/>
</dbReference>
<dbReference type="SUPFAM" id="SSF55347">
    <property type="entry name" value="Glyceraldehyde-3-phosphate dehydrogenase-like, C-terminal domain"/>
    <property type="match status" value="1"/>
</dbReference>
<dbReference type="RefSeq" id="WP_171738957.1">
    <property type="nucleotide sequence ID" value="NZ_CP053435.1"/>
</dbReference>
<evidence type="ECO:0000313" key="4">
    <source>
        <dbReference type="Proteomes" id="UP000502756"/>
    </source>
</evidence>
<proteinExistence type="predicted"/>
<dbReference type="InterPro" id="IPR043906">
    <property type="entry name" value="Gfo/Idh/MocA_OxRdtase_bact_C"/>
</dbReference>
<evidence type="ECO:0000259" key="1">
    <source>
        <dbReference type="Pfam" id="PF01408"/>
    </source>
</evidence>
<dbReference type="GO" id="GO:0000166">
    <property type="term" value="F:nucleotide binding"/>
    <property type="evidence" value="ECO:0007669"/>
    <property type="project" value="InterPro"/>
</dbReference>
<dbReference type="Pfam" id="PF19051">
    <property type="entry name" value="GFO_IDH_MocA_C2"/>
    <property type="match status" value="1"/>
</dbReference>
<dbReference type="KEGG" id="stae:HNV11_06800"/>
<dbReference type="Gene3D" id="3.30.360.10">
    <property type="entry name" value="Dihydrodipicolinate Reductase, domain 2"/>
    <property type="match status" value="1"/>
</dbReference>
<organism evidence="3 4">
    <name type="scientific">Spirosoma taeanense</name>
    <dbReference type="NCBI Taxonomy" id="2735870"/>
    <lineage>
        <taxon>Bacteria</taxon>
        <taxon>Pseudomonadati</taxon>
        <taxon>Bacteroidota</taxon>
        <taxon>Cytophagia</taxon>
        <taxon>Cytophagales</taxon>
        <taxon>Cytophagaceae</taxon>
        <taxon>Spirosoma</taxon>
    </lineage>
</organism>
<dbReference type="EMBL" id="CP053435">
    <property type="protein sequence ID" value="QJW89119.1"/>
    <property type="molecule type" value="Genomic_DNA"/>
</dbReference>
<dbReference type="SUPFAM" id="SSF51735">
    <property type="entry name" value="NAD(P)-binding Rossmann-fold domains"/>
    <property type="match status" value="1"/>
</dbReference>
<keyword evidence="4" id="KW-1185">Reference proteome</keyword>
<dbReference type="InterPro" id="IPR050463">
    <property type="entry name" value="Gfo/Idh/MocA_oxidrdct_glycsds"/>
</dbReference>
<dbReference type="AlphaFoldDB" id="A0A6M5Y5K4"/>
<dbReference type="InterPro" id="IPR036291">
    <property type="entry name" value="NAD(P)-bd_dom_sf"/>
</dbReference>
<accession>A0A6M5Y5K4</accession>
<reference evidence="3 4" key="1">
    <citation type="submission" date="2020-05" db="EMBL/GenBank/DDBJ databases">
        <title>Genome sequencing of Spirosoma sp. TS118.</title>
        <authorList>
            <person name="Lee J.-H."/>
            <person name="Jeong S."/>
            <person name="Zhao L."/>
            <person name="Jung J.-H."/>
            <person name="Kim M.-K."/>
            <person name="Lim S."/>
        </authorList>
    </citation>
    <scope>NUCLEOTIDE SEQUENCE [LARGE SCALE GENOMIC DNA]</scope>
    <source>
        <strain evidence="3 4">TS118</strain>
    </source>
</reference>
<dbReference type="Proteomes" id="UP000502756">
    <property type="component" value="Chromosome"/>
</dbReference>
<dbReference type="PANTHER" id="PTHR43818:SF10">
    <property type="entry name" value="NADH-DEPENDENT DEHYDROGENASE-RELATED"/>
    <property type="match status" value="1"/>
</dbReference>
<feature type="domain" description="Gfo/Idh/MocA-like oxidoreductase bacterial type C-terminal" evidence="2">
    <location>
        <begin position="221"/>
        <end position="273"/>
    </location>
</feature>
<gene>
    <name evidence="3" type="ORF">HNV11_06800</name>
</gene>
<dbReference type="PANTHER" id="PTHR43818">
    <property type="entry name" value="BCDNA.GH03377"/>
    <property type="match status" value="1"/>
</dbReference>
<name>A0A6M5Y5K4_9BACT</name>
<sequence>MNQSDNSTPTPDPVNPTTTRRGFIQAGALATAGFLIVPRHVLGGKGFIAPSDKLNIAGVGFGGKGFSDTNNSYNNGANNMVALCDVDWGLPRVKENFTKHPNAKRYKDFREMLDKEGKTIDAVTVSTADHTHAVVAMAAMQRGKHVYVQKPLTHNIYEARMLTEAARKHKVVTQMGNQGSSNPQQKQMVDWFDKGLIGNVHTVYLWTNRPVWPQGIPVPQPAENTPVDLDWDLWLGPAQKVGYTPAYHPFKWRGWWNFGAGALGDIGCHIMDVPFRVLGLGYPTEVETSIGQVFLKDWTPEYIPEGCPPSSHVELSFPASSKNKSDVKMVWLDGGLRPFRPEMLPEGEPFPENGENGVFLIGDKGLIACGMYGDDPKLYTKSGQKMEAAPKPKGENGRGIPENGHQVLWTEACKAGFNSKEHKALTSSFDFAGPLTESVLMGNLAIRSYTLRSPKADGKGFTYPGRKKLAWDGKNMKITNFDQANQFVKRQYREGWSLTA</sequence>
<protein>
    <submittedName>
        <fullName evidence="3">Gfo/Idh/MocA family oxidoreductase</fullName>
    </submittedName>
</protein>
<dbReference type="Pfam" id="PF01408">
    <property type="entry name" value="GFO_IDH_MocA"/>
    <property type="match status" value="1"/>
</dbReference>
<dbReference type="Gene3D" id="3.40.50.720">
    <property type="entry name" value="NAD(P)-binding Rossmann-like Domain"/>
    <property type="match status" value="1"/>
</dbReference>
<feature type="domain" description="Gfo/Idh/MocA-like oxidoreductase N-terminal" evidence="1">
    <location>
        <begin position="56"/>
        <end position="176"/>
    </location>
</feature>